<evidence type="ECO:0000313" key="2">
    <source>
        <dbReference type="EMBL" id="EGG06692.1"/>
    </source>
</evidence>
<protein>
    <submittedName>
        <fullName evidence="2">Uncharacterized protein</fullName>
    </submittedName>
</protein>
<proteinExistence type="predicted"/>
<dbReference type="HOGENOM" id="CLU_059215_0_0_1"/>
<dbReference type="OrthoDB" id="2506484at2759"/>
<dbReference type="Proteomes" id="UP000001072">
    <property type="component" value="Unassembled WGS sequence"/>
</dbReference>
<dbReference type="GeneID" id="18928826"/>
<feature type="compositionally biased region" description="Acidic residues" evidence="1">
    <location>
        <begin position="276"/>
        <end position="289"/>
    </location>
</feature>
<sequence>MSKAQNKSSPNAPVKKSHLFMVSSVVEVSETLAPADNRNYTYRGTTVAITCNGWDGDNEREYDGSLIAYCGSMEAPLENHCYAIKAKMIPSSESAHYKLYFEADHKILVGTSDTFTGELNNNTSVSGFGIISERREITDTDSDDVILGFVMAHTDYDPQARESIPFQVEYRIRPTPKMKPSQGLIQDGKETLVHGFIVDWDNEANRWIVTGLNVASGHEPATKKRSTPGTKVTPSGRVRPAKHVPDSSPTPAANPGKAVRHVSKAKTLPPLPAEESYFDEDGQVVETEAEPAQAGPSGSKRPAAGRQAKKARQG</sequence>
<dbReference type="KEGG" id="mlr:MELLADRAFT_52569"/>
<accession>F4RLV2</accession>
<feature type="region of interest" description="Disordered" evidence="1">
    <location>
        <begin position="216"/>
        <end position="314"/>
    </location>
</feature>
<reference evidence="3" key="1">
    <citation type="journal article" date="2011" name="Proc. Natl. Acad. Sci. U.S.A.">
        <title>Obligate biotrophy features unraveled by the genomic analysis of rust fungi.</title>
        <authorList>
            <person name="Duplessis S."/>
            <person name="Cuomo C.A."/>
            <person name="Lin Y.-C."/>
            <person name="Aerts A."/>
            <person name="Tisserant E."/>
            <person name="Veneault-Fourrey C."/>
            <person name="Joly D.L."/>
            <person name="Hacquard S."/>
            <person name="Amselem J."/>
            <person name="Cantarel B.L."/>
            <person name="Chiu R."/>
            <person name="Coutinho P.M."/>
            <person name="Feau N."/>
            <person name="Field M."/>
            <person name="Frey P."/>
            <person name="Gelhaye E."/>
            <person name="Goldberg J."/>
            <person name="Grabherr M.G."/>
            <person name="Kodira C.D."/>
            <person name="Kohler A."/>
            <person name="Kuees U."/>
            <person name="Lindquist E.A."/>
            <person name="Lucas S.M."/>
            <person name="Mago R."/>
            <person name="Mauceli E."/>
            <person name="Morin E."/>
            <person name="Murat C."/>
            <person name="Pangilinan J.L."/>
            <person name="Park R."/>
            <person name="Pearson M."/>
            <person name="Quesneville H."/>
            <person name="Rouhier N."/>
            <person name="Sakthikumar S."/>
            <person name="Salamov A.A."/>
            <person name="Schmutz J."/>
            <person name="Selles B."/>
            <person name="Shapiro H."/>
            <person name="Tanguay P."/>
            <person name="Tuskan G.A."/>
            <person name="Henrissat B."/>
            <person name="Van de Peer Y."/>
            <person name="Rouze P."/>
            <person name="Ellis J.G."/>
            <person name="Dodds P.N."/>
            <person name="Schein J.E."/>
            <person name="Zhong S."/>
            <person name="Hamelin R.C."/>
            <person name="Grigoriev I.V."/>
            <person name="Szabo L.J."/>
            <person name="Martin F."/>
        </authorList>
    </citation>
    <scope>NUCLEOTIDE SEQUENCE [LARGE SCALE GENOMIC DNA]</scope>
    <source>
        <strain evidence="3">98AG31 / pathotype 3-4-7</strain>
    </source>
</reference>
<dbReference type="RefSeq" id="XP_007410132.1">
    <property type="nucleotide sequence ID" value="XM_007410070.1"/>
</dbReference>
<name>F4RLV2_MELLP</name>
<gene>
    <name evidence="2" type="ORF">MELLADRAFT_52569</name>
</gene>
<dbReference type="AlphaFoldDB" id="F4RLV2"/>
<dbReference type="InParanoid" id="F4RLV2"/>
<evidence type="ECO:0000256" key="1">
    <source>
        <dbReference type="SAM" id="MobiDB-lite"/>
    </source>
</evidence>
<evidence type="ECO:0000313" key="3">
    <source>
        <dbReference type="Proteomes" id="UP000001072"/>
    </source>
</evidence>
<dbReference type="VEuPathDB" id="FungiDB:MELLADRAFT_52569"/>
<organism evidence="3">
    <name type="scientific">Melampsora larici-populina (strain 98AG31 / pathotype 3-4-7)</name>
    <name type="common">Poplar leaf rust fungus</name>
    <dbReference type="NCBI Taxonomy" id="747676"/>
    <lineage>
        <taxon>Eukaryota</taxon>
        <taxon>Fungi</taxon>
        <taxon>Dikarya</taxon>
        <taxon>Basidiomycota</taxon>
        <taxon>Pucciniomycotina</taxon>
        <taxon>Pucciniomycetes</taxon>
        <taxon>Pucciniales</taxon>
        <taxon>Melampsoraceae</taxon>
        <taxon>Melampsora</taxon>
    </lineage>
</organism>
<dbReference type="EMBL" id="GL883107">
    <property type="protein sequence ID" value="EGG06692.1"/>
    <property type="molecule type" value="Genomic_DNA"/>
</dbReference>
<keyword evidence="3" id="KW-1185">Reference proteome</keyword>